<gene>
    <name evidence="2" type="ORF">SAMN05446037_102054</name>
</gene>
<keyword evidence="1" id="KW-0446">Lipid-binding</keyword>
<dbReference type="Gene3D" id="3.40.50.10170">
    <property type="match status" value="1"/>
</dbReference>
<evidence type="ECO:0000313" key="3">
    <source>
        <dbReference type="Proteomes" id="UP000198304"/>
    </source>
</evidence>
<dbReference type="InterPro" id="IPR043168">
    <property type="entry name" value="DegV_C"/>
</dbReference>
<dbReference type="AlphaFoldDB" id="A0A239H7X2"/>
<dbReference type="PANTHER" id="PTHR33434">
    <property type="entry name" value="DEGV DOMAIN-CONTAINING PROTEIN DR_1986-RELATED"/>
    <property type="match status" value="1"/>
</dbReference>
<sequence length="282" mass="31318">MNKVQVITDSTADLSLEIIQEKNIAVVPLYVVFGENTYKDGVEISTVELYKKVNETGELPKTSSPTPADFHNVFKSYVDEGKDVLYIGLSSQLSATIQNAKIAAMEFPKGKIHIIDSLNLSAGIGLLALQAVDYAEANMQVEEIAVKIREMIPKMQTFFAIDTLEYLQKGGRCSSIQSFIGNMLKIRPILKVINGKIVLYQKTRGKREKTFNTLLEEILKDKESIQKNRMIVIHSLASEDLIYLKQQLVTALDVKEIITLEAGCVISSHCGPKTVGIMYAVT</sequence>
<dbReference type="InterPro" id="IPR003797">
    <property type="entry name" value="DegV"/>
</dbReference>
<name>A0A239H7X2_9FIRM</name>
<proteinExistence type="predicted"/>
<dbReference type="NCBIfam" id="TIGR00762">
    <property type="entry name" value="DegV"/>
    <property type="match status" value="1"/>
</dbReference>
<organism evidence="2 3">
    <name type="scientific">Anaerovirgula multivorans</name>
    <dbReference type="NCBI Taxonomy" id="312168"/>
    <lineage>
        <taxon>Bacteria</taxon>
        <taxon>Bacillati</taxon>
        <taxon>Bacillota</taxon>
        <taxon>Clostridia</taxon>
        <taxon>Peptostreptococcales</taxon>
        <taxon>Natronincolaceae</taxon>
        <taxon>Anaerovirgula</taxon>
    </lineage>
</organism>
<dbReference type="RefSeq" id="WP_089284102.1">
    <property type="nucleotide sequence ID" value="NZ_FZOJ01000020.1"/>
</dbReference>
<reference evidence="2 3" key="1">
    <citation type="submission" date="2017-06" db="EMBL/GenBank/DDBJ databases">
        <authorList>
            <person name="Kim H.J."/>
            <person name="Triplett B.A."/>
        </authorList>
    </citation>
    <scope>NUCLEOTIDE SEQUENCE [LARGE SCALE GENOMIC DNA]</scope>
    <source>
        <strain evidence="2 3">SCA</strain>
    </source>
</reference>
<dbReference type="Pfam" id="PF02645">
    <property type="entry name" value="DegV"/>
    <property type="match status" value="1"/>
</dbReference>
<protein>
    <submittedName>
        <fullName evidence="2">EDD domain protein, DegV family</fullName>
    </submittedName>
</protein>
<dbReference type="EMBL" id="FZOJ01000020">
    <property type="protein sequence ID" value="SNS77245.1"/>
    <property type="molecule type" value="Genomic_DNA"/>
</dbReference>
<dbReference type="SUPFAM" id="SSF82549">
    <property type="entry name" value="DAK1/DegV-like"/>
    <property type="match status" value="1"/>
</dbReference>
<evidence type="ECO:0000256" key="1">
    <source>
        <dbReference type="ARBA" id="ARBA00023121"/>
    </source>
</evidence>
<dbReference type="InterPro" id="IPR050270">
    <property type="entry name" value="DegV_domain_contain"/>
</dbReference>
<dbReference type="GO" id="GO:0008289">
    <property type="term" value="F:lipid binding"/>
    <property type="evidence" value="ECO:0007669"/>
    <property type="project" value="UniProtKB-KW"/>
</dbReference>
<dbReference type="PROSITE" id="PS51482">
    <property type="entry name" value="DEGV"/>
    <property type="match status" value="1"/>
</dbReference>
<evidence type="ECO:0000313" key="2">
    <source>
        <dbReference type="EMBL" id="SNS77245.1"/>
    </source>
</evidence>
<dbReference type="OrthoDB" id="9780216at2"/>
<dbReference type="Gene3D" id="3.30.1180.10">
    <property type="match status" value="1"/>
</dbReference>
<dbReference type="Proteomes" id="UP000198304">
    <property type="component" value="Unassembled WGS sequence"/>
</dbReference>
<accession>A0A239H7X2</accession>
<dbReference type="PANTHER" id="PTHR33434:SF2">
    <property type="entry name" value="FATTY ACID-BINDING PROTEIN TM_1468"/>
    <property type="match status" value="1"/>
</dbReference>
<keyword evidence="3" id="KW-1185">Reference proteome</keyword>